<keyword evidence="1" id="KW-1133">Transmembrane helix</keyword>
<dbReference type="InterPro" id="IPR018677">
    <property type="entry name" value="DUF2157"/>
</dbReference>
<dbReference type="EMBL" id="FNAG01000001">
    <property type="protein sequence ID" value="SDD10836.1"/>
    <property type="molecule type" value="Genomic_DNA"/>
</dbReference>
<feature type="transmembrane region" description="Helical" evidence="1">
    <location>
        <begin position="78"/>
        <end position="94"/>
    </location>
</feature>
<sequence>MARPAVSRSALDALARAAQLDAEQSAQLLAEAGARPSAEEWRVALRRFARTAGVLSIGFGAVFFIAANWPLLSAGGRLWLLQGLFALSIATALWQPPPQPVGRAALLLGFIGTGALFALFGQTFQTGANLYELFALWALLGLPFVFAARWAPVTAAWLLVGNTALALFCGVVPGQHPLWLLLGFGERSWALRMLVAMLPNLLLWVLAEWRAPQDPRIGALLPRWLRRLLLVVGLGYGTLAACVAIIDSRETLVVVAGYLCAAVLVAGFCFRTRREALGPVALAASGVLLGLALLIRLMPDGGDGVALLLLPLWVLVASALAGVLLLPLARRWEGERDDS</sequence>
<organism evidence="3 4">
    <name type="scientific">Aquimonas voraii</name>
    <dbReference type="NCBI Taxonomy" id="265719"/>
    <lineage>
        <taxon>Bacteria</taxon>
        <taxon>Pseudomonadati</taxon>
        <taxon>Pseudomonadota</taxon>
        <taxon>Gammaproteobacteria</taxon>
        <taxon>Lysobacterales</taxon>
        <taxon>Lysobacteraceae</taxon>
        <taxon>Aquimonas</taxon>
    </lineage>
</organism>
<keyword evidence="1" id="KW-0472">Membrane</keyword>
<dbReference type="OrthoDB" id="327621at2"/>
<dbReference type="STRING" id="265719.SAMN04488509_101253"/>
<feature type="transmembrane region" description="Helical" evidence="1">
    <location>
        <begin position="252"/>
        <end position="270"/>
    </location>
</feature>
<name>A0A1G6S3U4_9GAMM</name>
<dbReference type="Proteomes" id="UP000199603">
    <property type="component" value="Unassembled WGS sequence"/>
</dbReference>
<feature type="transmembrane region" description="Helical" evidence="1">
    <location>
        <begin position="106"/>
        <end position="124"/>
    </location>
</feature>
<feature type="transmembrane region" description="Helical" evidence="1">
    <location>
        <begin position="155"/>
        <end position="174"/>
    </location>
</feature>
<feature type="transmembrane region" description="Helical" evidence="1">
    <location>
        <begin position="52"/>
        <end position="72"/>
    </location>
</feature>
<feature type="domain" description="DUF2157" evidence="2">
    <location>
        <begin position="15"/>
        <end position="151"/>
    </location>
</feature>
<keyword evidence="1" id="KW-0812">Transmembrane</keyword>
<accession>A0A1G6S3U4</accession>
<feature type="transmembrane region" description="Helical" evidence="1">
    <location>
        <begin position="304"/>
        <end position="326"/>
    </location>
</feature>
<protein>
    <submittedName>
        <fullName evidence="3">Predicted membrane protein</fullName>
    </submittedName>
</protein>
<evidence type="ECO:0000313" key="3">
    <source>
        <dbReference type="EMBL" id="SDD10836.1"/>
    </source>
</evidence>
<dbReference type="Pfam" id="PF09925">
    <property type="entry name" value="DUF2157"/>
    <property type="match status" value="1"/>
</dbReference>
<evidence type="ECO:0000256" key="1">
    <source>
        <dbReference type="SAM" id="Phobius"/>
    </source>
</evidence>
<reference evidence="3 4" key="1">
    <citation type="submission" date="2016-10" db="EMBL/GenBank/DDBJ databases">
        <authorList>
            <person name="de Groot N.N."/>
        </authorList>
    </citation>
    <scope>NUCLEOTIDE SEQUENCE [LARGE SCALE GENOMIC DNA]</scope>
    <source>
        <strain evidence="3 4">DSM 16957</strain>
    </source>
</reference>
<evidence type="ECO:0000259" key="2">
    <source>
        <dbReference type="Pfam" id="PF09925"/>
    </source>
</evidence>
<feature type="transmembrane region" description="Helical" evidence="1">
    <location>
        <begin position="277"/>
        <end position="298"/>
    </location>
</feature>
<feature type="transmembrane region" description="Helical" evidence="1">
    <location>
        <begin position="228"/>
        <end position="246"/>
    </location>
</feature>
<dbReference type="RefSeq" id="WP_091237895.1">
    <property type="nucleotide sequence ID" value="NZ_FNAG01000001.1"/>
</dbReference>
<evidence type="ECO:0000313" key="4">
    <source>
        <dbReference type="Proteomes" id="UP000199603"/>
    </source>
</evidence>
<dbReference type="AlphaFoldDB" id="A0A1G6S3U4"/>
<proteinExistence type="predicted"/>
<keyword evidence="4" id="KW-1185">Reference proteome</keyword>
<feature type="transmembrane region" description="Helical" evidence="1">
    <location>
        <begin position="130"/>
        <end position="148"/>
    </location>
</feature>
<gene>
    <name evidence="3" type="ORF">SAMN04488509_101253</name>
</gene>
<feature type="transmembrane region" description="Helical" evidence="1">
    <location>
        <begin position="189"/>
        <end position="207"/>
    </location>
</feature>